<feature type="compositionally biased region" description="Basic and acidic residues" evidence="1">
    <location>
        <begin position="222"/>
        <end position="238"/>
    </location>
</feature>
<evidence type="ECO:0000256" key="1">
    <source>
        <dbReference type="SAM" id="MobiDB-lite"/>
    </source>
</evidence>
<dbReference type="Pfam" id="PF08900">
    <property type="entry name" value="AcaB"/>
    <property type="match status" value="1"/>
</dbReference>
<dbReference type="EMBL" id="PQSP01000001">
    <property type="protein sequence ID" value="RUS67780.1"/>
    <property type="molecule type" value="Genomic_DNA"/>
</dbReference>
<keyword evidence="3" id="KW-1185">Reference proteome</keyword>
<organism evidence="2 3">
    <name type="scientific">Saezia sanguinis</name>
    <dbReference type="NCBI Taxonomy" id="1965230"/>
    <lineage>
        <taxon>Bacteria</taxon>
        <taxon>Pseudomonadati</taxon>
        <taxon>Pseudomonadota</taxon>
        <taxon>Betaproteobacteria</taxon>
        <taxon>Burkholderiales</taxon>
        <taxon>Saeziaceae</taxon>
        <taxon>Saezia</taxon>
    </lineage>
</organism>
<dbReference type="NCBIfam" id="TIGR03761">
    <property type="entry name" value="ICE_PFL4669"/>
    <property type="match status" value="1"/>
</dbReference>
<feature type="region of interest" description="Disordered" evidence="1">
    <location>
        <begin position="218"/>
        <end position="266"/>
    </location>
</feature>
<protein>
    <recommendedName>
        <fullName evidence="4">Integrating conjugative element protein</fullName>
    </recommendedName>
</protein>
<dbReference type="InterPro" id="IPR014996">
    <property type="entry name" value="AcaB"/>
</dbReference>
<dbReference type="Proteomes" id="UP000286947">
    <property type="component" value="Unassembled WGS sequence"/>
</dbReference>
<dbReference type="RefSeq" id="WP_126977444.1">
    <property type="nucleotide sequence ID" value="NZ_PQSP01000001.1"/>
</dbReference>
<name>A0A433SGE3_9BURK</name>
<gene>
    <name evidence="2" type="ORF">CUZ56_00257</name>
</gene>
<accession>A0A433SGE3</accession>
<evidence type="ECO:0008006" key="4">
    <source>
        <dbReference type="Google" id="ProtNLM"/>
    </source>
</evidence>
<proteinExistence type="predicted"/>
<dbReference type="AlphaFoldDB" id="A0A433SGE3"/>
<reference evidence="2 3" key="1">
    <citation type="submission" date="2018-01" db="EMBL/GenBank/DDBJ databases">
        <title>Saezia sanguinis gen. nov., sp. nov., in the order Burkholderiales isolated from human blood.</title>
        <authorList>
            <person name="Medina-Pascual M.J."/>
            <person name="Valdezate S."/>
            <person name="Monzon S."/>
            <person name="Cuesta I."/>
            <person name="Carrasco G."/>
            <person name="Villalon P."/>
            <person name="Saez-Nieto J.A."/>
        </authorList>
    </citation>
    <scope>NUCLEOTIDE SEQUENCE [LARGE SCALE GENOMIC DNA]</scope>
    <source>
        <strain evidence="2 3">CNM695-12</strain>
    </source>
</reference>
<dbReference type="OrthoDB" id="8524550at2"/>
<evidence type="ECO:0000313" key="3">
    <source>
        <dbReference type="Proteomes" id="UP000286947"/>
    </source>
</evidence>
<sequence>MANVENTLLNLGSLRSQMRLTLHTHHAARMWRGRPPKDGVPGIIGLNGFLAFTNKMARFASQDDPYADWWLIRVEEKLSDVKTRLAEIKEQLEAIYVNVPAAMSLGENLNLQPANIAIFANSPLGFLAIFLLAEFDEITRQLVLAHHTALIDRNTLDRYLDHCSHHLRSLFTLVQRYRDSQVTREDFAAGNTAASTAIEKFGEIPADILNGTRRSRFAPPIYRREEKTPVEPSPDHLPDQSPEPADADSNGDLDRYALEDDDPADQ</sequence>
<evidence type="ECO:0000313" key="2">
    <source>
        <dbReference type="EMBL" id="RUS67780.1"/>
    </source>
</evidence>
<comment type="caution">
    <text evidence="2">The sequence shown here is derived from an EMBL/GenBank/DDBJ whole genome shotgun (WGS) entry which is preliminary data.</text>
</comment>